<reference evidence="5" key="2">
    <citation type="submission" date="2024-05" db="EMBL/GenBank/DDBJ databases">
        <title>Rhodohalobacter halophilus gen. nov., sp. nov., a moderately halophilic member of the family Balneolaceae.</title>
        <authorList>
            <person name="Xia J."/>
        </authorList>
    </citation>
    <scope>NUCLEOTIDE SEQUENCE</scope>
    <source>
        <strain evidence="5">WB101</strain>
    </source>
</reference>
<comment type="caution">
    <text evidence="5">The sequence shown here is derived from an EMBL/GenBank/DDBJ whole genome shotgun (WGS) entry which is preliminary data.</text>
</comment>
<organism evidence="5 6">
    <name type="scientific">Rhodohalobacter sulfatireducens</name>
    <dbReference type="NCBI Taxonomy" id="2911366"/>
    <lineage>
        <taxon>Bacteria</taxon>
        <taxon>Pseudomonadati</taxon>
        <taxon>Balneolota</taxon>
        <taxon>Balneolia</taxon>
        <taxon>Balneolales</taxon>
        <taxon>Balneolaceae</taxon>
        <taxon>Rhodohalobacter</taxon>
    </lineage>
</organism>
<feature type="domain" description="Carbohydrate kinase PfkB" evidence="4">
    <location>
        <begin position="19"/>
        <end position="281"/>
    </location>
</feature>
<dbReference type="InterPro" id="IPR029056">
    <property type="entry name" value="Ribokinase-like"/>
</dbReference>
<name>A0ABS9KCW5_9BACT</name>
<dbReference type="RefSeq" id="WP_237853542.1">
    <property type="nucleotide sequence ID" value="NZ_JAKLWS010000009.1"/>
</dbReference>
<protein>
    <submittedName>
        <fullName evidence="5">PfkB family carbohydrate kinase</fullName>
    </submittedName>
</protein>
<dbReference type="InterPro" id="IPR050306">
    <property type="entry name" value="PfkB_Carbo_kinase"/>
</dbReference>
<evidence type="ECO:0000256" key="1">
    <source>
        <dbReference type="ARBA" id="ARBA00010688"/>
    </source>
</evidence>
<evidence type="ECO:0000256" key="2">
    <source>
        <dbReference type="ARBA" id="ARBA00022679"/>
    </source>
</evidence>
<proteinExistence type="inferred from homology"/>
<sequence length="289" mass="32070">MYKTLSVGEVLWDIFPDYKKPGGSPANVAYHLHSLGTASLLLSRVGKDTNGDDLLDFLTQKRINCKLIQLDEEYPTGIVNVKFDEGEPSYSIEEPSAWDFIELTDALINQVNSLDAICFASLSQRNDKTKDTVQYLLSAVPGNCLKVFDLNLRPPFVDQGLIISSIQKSDIIKINEHEFKILAEWFGKHSFTDNIFDDDPNKIILLTEGENGSTMFTATNTVHENAHPISGEGDFVGVGDAFLACFTFLKLNQTPENKILSLSNQYAAFVASQRGGMPDIPESILEQIN</sequence>
<dbReference type="InterPro" id="IPR011611">
    <property type="entry name" value="PfkB_dom"/>
</dbReference>
<comment type="similarity">
    <text evidence="1">Belongs to the carbohydrate kinase PfkB family.</text>
</comment>
<keyword evidence="2" id="KW-0808">Transferase</keyword>
<dbReference type="GO" id="GO:0016301">
    <property type="term" value="F:kinase activity"/>
    <property type="evidence" value="ECO:0007669"/>
    <property type="project" value="UniProtKB-KW"/>
</dbReference>
<dbReference type="Proteomes" id="UP001165366">
    <property type="component" value="Unassembled WGS sequence"/>
</dbReference>
<evidence type="ECO:0000256" key="3">
    <source>
        <dbReference type="ARBA" id="ARBA00022777"/>
    </source>
</evidence>
<accession>A0ABS9KCW5</accession>
<dbReference type="InterPro" id="IPR002173">
    <property type="entry name" value="Carboh/pur_kinase_PfkB_CS"/>
</dbReference>
<dbReference type="SUPFAM" id="SSF53613">
    <property type="entry name" value="Ribokinase-like"/>
    <property type="match status" value="1"/>
</dbReference>
<dbReference type="EMBL" id="JAKLWS010000009">
    <property type="protein sequence ID" value="MCG2588701.1"/>
    <property type="molecule type" value="Genomic_DNA"/>
</dbReference>
<evidence type="ECO:0000313" key="6">
    <source>
        <dbReference type="Proteomes" id="UP001165366"/>
    </source>
</evidence>
<dbReference type="PANTHER" id="PTHR43085:SF57">
    <property type="entry name" value="CARBOHYDRATE KINASE PFKB DOMAIN-CONTAINING PROTEIN"/>
    <property type="match status" value="1"/>
</dbReference>
<gene>
    <name evidence="5" type="ORF">L6773_09000</name>
</gene>
<dbReference type="Pfam" id="PF00294">
    <property type="entry name" value="PfkB"/>
    <property type="match status" value="1"/>
</dbReference>
<dbReference type="PROSITE" id="PS00583">
    <property type="entry name" value="PFKB_KINASES_1"/>
    <property type="match status" value="1"/>
</dbReference>
<reference evidence="5" key="1">
    <citation type="submission" date="2022-01" db="EMBL/GenBank/DDBJ databases">
        <authorList>
            <person name="Wang Y."/>
        </authorList>
    </citation>
    <scope>NUCLEOTIDE SEQUENCE</scope>
    <source>
        <strain evidence="5">WB101</strain>
    </source>
</reference>
<dbReference type="PANTHER" id="PTHR43085">
    <property type="entry name" value="HEXOKINASE FAMILY MEMBER"/>
    <property type="match status" value="1"/>
</dbReference>
<keyword evidence="6" id="KW-1185">Reference proteome</keyword>
<evidence type="ECO:0000313" key="5">
    <source>
        <dbReference type="EMBL" id="MCG2588701.1"/>
    </source>
</evidence>
<evidence type="ECO:0000259" key="4">
    <source>
        <dbReference type="Pfam" id="PF00294"/>
    </source>
</evidence>
<dbReference type="Gene3D" id="3.40.1190.20">
    <property type="match status" value="1"/>
</dbReference>
<keyword evidence="3 5" id="KW-0418">Kinase</keyword>